<comment type="caution">
    <text evidence="1">The sequence shown here is derived from an EMBL/GenBank/DDBJ whole genome shotgun (WGS) entry which is preliminary data.</text>
</comment>
<evidence type="ECO:0000313" key="2">
    <source>
        <dbReference type="Proteomes" id="UP000805649"/>
    </source>
</evidence>
<sequence>MVVKSREPFIIVGAGIFGASTALELIIKYPHCKVFLVDPDRYADPTSASHDISKIVRYDYDQSRLIVMARKAMEKWHNDPLYSVHFHKVGMYRAQPDTFNEDSLAAYRKLGFDTKSKWMTLEEVRAKSTVFAAANFGDLEKVMYNPDFGYVEAEAALRSVREEAIRRGVEPVVGEVKKLSFGSDNDCTGVVMSDGEEIRGTVMLCTGARTAPLLIDSAPDREELHAKHRLTATGAMSFTVRLEGELKARFDADPVPVFKNRVPGVMGELVSYRDGQLKLNCDACYTHKTQHALTNETISLVPQVPNLTRWAKNPKEIPENIKQLARRTLVGLCGNDLAGCQIEEYRFCWDSYTPNHDFIISAHPRCGNLYIATGGSFHGWKFLPVIGEYTVGVLDGTLDPSYRDMWAWDRGADYPRANTTYEVSGDLGDIWAIGSRKR</sequence>
<protein>
    <submittedName>
        <fullName evidence="1">Sarcosine oxidase</fullName>
    </submittedName>
</protein>
<accession>A0ACC3ZCJ6</accession>
<gene>
    <name evidence="1" type="ORF">CTRU02_204615</name>
</gene>
<organism evidence="1 2">
    <name type="scientific">Colletotrichum truncatum</name>
    <name type="common">Anthracnose fungus</name>
    <name type="synonym">Colletotrichum capsici</name>
    <dbReference type="NCBI Taxonomy" id="5467"/>
    <lineage>
        <taxon>Eukaryota</taxon>
        <taxon>Fungi</taxon>
        <taxon>Dikarya</taxon>
        <taxon>Ascomycota</taxon>
        <taxon>Pezizomycotina</taxon>
        <taxon>Sordariomycetes</taxon>
        <taxon>Hypocreomycetidae</taxon>
        <taxon>Glomerellales</taxon>
        <taxon>Glomerellaceae</taxon>
        <taxon>Colletotrichum</taxon>
        <taxon>Colletotrichum truncatum species complex</taxon>
    </lineage>
</organism>
<reference evidence="1 2" key="1">
    <citation type="journal article" date="2020" name="Phytopathology">
        <title>Genome Sequence Resources of Colletotrichum truncatum, C. plurivorum, C. musicola, and C. sojae: Four Species Pathogenic to Soybean (Glycine max).</title>
        <authorList>
            <person name="Rogerio F."/>
            <person name="Boufleur T.R."/>
            <person name="Ciampi-Guillardi M."/>
            <person name="Sukno S.A."/>
            <person name="Thon M.R."/>
            <person name="Massola Junior N.S."/>
            <person name="Baroncelli R."/>
        </authorList>
    </citation>
    <scope>NUCLEOTIDE SEQUENCE [LARGE SCALE GENOMIC DNA]</scope>
    <source>
        <strain evidence="1 2">CMES1059</strain>
    </source>
</reference>
<name>A0ACC3ZCJ6_COLTU</name>
<keyword evidence="2" id="KW-1185">Reference proteome</keyword>
<proteinExistence type="predicted"/>
<dbReference type="Proteomes" id="UP000805649">
    <property type="component" value="Unassembled WGS sequence"/>
</dbReference>
<evidence type="ECO:0000313" key="1">
    <source>
        <dbReference type="EMBL" id="KAL0941852.1"/>
    </source>
</evidence>
<dbReference type="EMBL" id="VUJX02000002">
    <property type="protein sequence ID" value="KAL0941852.1"/>
    <property type="molecule type" value="Genomic_DNA"/>
</dbReference>